<dbReference type="Proteomes" id="UP001162030">
    <property type="component" value="Chromosome"/>
</dbReference>
<dbReference type="EMBL" id="OX458333">
    <property type="protein sequence ID" value="CAI8901167.1"/>
    <property type="molecule type" value="Genomic_DNA"/>
</dbReference>
<proteinExistence type="predicted"/>
<gene>
    <name evidence="2" type="ORF">MSZNOR_3442</name>
</gene>
<evidence type="ECO:0000256" key="1">
    <source>
        <dbReference type="SAM" id="SignalP"/>
    </source>
</evidence>
<sequence length="107" mass="11576">MMSIAFRVIAAFVVVGIALSDSNAEPKELFQPNLENCRFIADVTGSSGYGKDMNWRHAAKVRALKKADAIGATHVVWKSFKELGVLNGVADGAAYRCDERSIGDSRS</sequence>
<evidence type="ECO:0000313" key="3">
    <source>
        <dbReference type="Proteomes" id="UP001162030"/>
    </source>
</evidence>
<protein>
    <submittedName>
        <fullName evidence="2">Uncharacterized protein</fullName>
    </submittedName>
</protein>
<feature type="chain" id="PRO_5045901743" evidence="1">
    <location>
        <begin position="21"/>
        <end position="107"/>
    </location>
</feature>
<organism evidence="2 3">
    <name type="scientific">Methylocaldum szegediense</name>
    <dbReference type="NCBI Taxonomy" id="73780"/>
    <lineage>
        <taxon>Bacteria</taxon>
        <taxon>Pseudomonadati</taxon>
        <taxon>Pseudomonadota</taxon>
        <taxon>Gammaproteobacteria</taxon>
        <taxon>Methylococcales</taxon>
        <taxon>Methylococcaceae</taxon>
        <taxon>Methylocaldum</taxon>
    </lineage>
</organism>
<keyword evidence="1" id="KW-0732">Signal</keyword>
<keyword evidence="3" id="KW-1185">Reference proteome</keyword>
<name>A0ABM9I588_9GAMM</name>
<accession>A0ABM9I588</accession>
<evidence type="ECO:0000313" key="2">
    <source>
        <dbReference type="EMBL" id="CAI8901167.1"/>
    </source>
</evidence>
<dbReference type="RefSeq" id="WP_051331819.1">
    <property type="nucleotide sequence ID" value="NZ_OX458333.1"/>
</dbReference>
<feature type="signal peptide" evidence="1">
    <location>
        <begin position="1"/>
        <end position="20"/>
    </location>
</feature>
<reference evidence="2 3" key="1">
    <citation type="submission" date="2023-03" db="EMBL/GenBank/DDBJ databases">
        <authorList>
            <person name="Pearce D."/>
        </authorList>
    </citation>
    <scope>NUCLEOTIDE SEQUENCE [LARGE SCALE GENOMIC DNA]</scope>
    <source>
        <strain evidence="2">Msz</strain>
    </source>
</reference>